<keyword evidence="1" id="KW-0472">Membrane</keyword>
<dbReference type="HOGENOM" id="CLU_562624_0_0_1"/>
<accession>S8DJ10</accession>
<organism evidence="3 4">
    <name type="scientific">Fomitopsis schrenkii</name>
    <name type="common">Brown rot fungus</name>
    <dbReference type="NCBI Taxonomy" id="2126942"/>
    <lineage>
        <taxon>Eukaryota</taxon>
        <taxon>Fungi</taxon>
        <taxon>Dikarya</taxon>
        <taxon>Basidiomycota</taxon>
        <taxon>Agaricomycotina</taxon>
        <taxon>Agaricomycetes</taxon>
        <taxon>Polyporales</taxon>
        <taxon>Fomitopsis</taxon>
    </lineage>
</organism>
<keyword evidence="4" id="KW-1185">Reference proteome</keyword>
<dbReference type="STRING" id="743788.S8DJ10"/>
<dbReference type="eggNOG" id="ENOG502SNQJ">
    <property type="taxonomic scope" value="Eukaryota"/>
</dbReference>
<feature type="domain" description="DUF6535" evidence="2">
    <location>
        <begin position="80"/>
        <end position="265"/>
    </location>
</feature>
<evidence type="ECO:0000259" key="2">
    <source>
        <dbReference type="Pfam" id="PF20153"/>
    </source>
</evidence>
<keyword evidence="1" id="KW-1133">Transmembrane helix</keyword>
<evidence type="ECO:0000256" key="1">
    <source>
        <dbReference type="SAM" id="Phobius"/>
    </source>
</evidence>
<evidence type="ECO:0000313" key="4">
    <source>
        <dbReference type="Proteomes" id="UP000015241"/>
    </source>
</evidence>
<keyword evidence="1" id="KW-0812">Transmembrane</keyword>
<name>S8DJ10_FOMSC</name>
<proteinExistence type="predicted"/>
<protein>
    <recommendedName>
        <fullName evidence="2">DUF6535 domain-containing protein</fullName>
    </recommendedName>
</protein>
<sequence>MAETLFLVTSANNHGQPSQARTLSDPMRHDRARKLFGLIPQDTTGRAAHSVQRGGSAHDYEAKYAPDPPFQGAGPNARIWRVYGDKADAFDSDMVSGWKDTLDVFLVFVRLAFTILDPLFSAVITSFLIQSSTALQDPTTINNYLLAQLIAIQRAAASESSVDDIAASPYAPGDSTGQPSDFWVNGLWIASLTIALSSALFAVLVKQWLQHYVSVVSGSQRDWVLARQYRFLRLWKWQVPLIIDVLPILLHLALFLFLAGLAVFFEPLHVVGLRRLSPFISAPRERELRLVKENVDMLGYEALVWLLDSSANSSVPKIKNVHTAYALPTSFSATFDFSRDADVSAVFFAAGASETPFLAEATEFLQEVTEFWHLQGYGRRYVSLNVDPAALEGWLKAARIGDKFVPLPDELMVQLIRCGLHEITADVRGYVDSIIITNLRVNCGKEQHRMDHTLEDLEIEMRLNGYIWPAVFKVFGLECPPHEVT</sequence>
<evidence type="ECO:0000313" key="3">
    <source>
        <dbReference type="EMBL" id="EPS93591.1"/>
    </source>
</evidence>
<dbReference type="InterPro" id="IPR045338">
    <property type="entry name" value="DUF6535"/>
</dbReference>
<dbReference type="OrthoDB" id="3185525at2759"/>
<dbReference type="InParanoid" id="S8DJ10"/>
<dbReference type="Proteomes" id="UP000015241">
    <property type="component" value="Unassembled WGS sequence"/>
</dbReference>
<dbReference type="EMBL" id="KE504266">
    <property type="protein sequence ID" value="EPS93591.1"/>
    <property type="molecule type" value="Genomic_DNA"/>
</dbReference>
<feature type="transmembrane region" description="Helical" evidence="1">
    <location>
        <begin position="104"/>
        <end position="129"/>
    </location>
</feature>
<reference evidence="3 4" key="1">
    <citation type="journal article" date="2012" name="Science">
        <title>The Paleozoic origin of enzymatic lignin decomposition reconstructed from 31 fungal genomes.</title>
        <authorList>
            <person name="Floudas D."/>
            <person name="Binder M."/>
            <person name="Riley R."/>
            <person name="Barry K."/>
            <person name="Blanchette R.A."/>
            <person name="Henrissat B."/>
            <person name="Martinez A.T."/>
            <person name="Otillar R."/>
            <person name="Spatafora J.W."/>
            <person name="Yadav J.S."/>
            <person name="Aerts A."/>
            <person name="Benoit I."/>
            <person name="Boyd A."/>
            <person name="Carlson A."/>
            <person name="Copeland A."/>
            <person name="Coutinho P.M."/>
            <person name="de Vries R.P."/>
            <person name="Ferreira P."/>
            <person name="Findley K."/>
            <person name="Foster B."/>
            <person name="Gaskell J."/>
            <person name="Glotzer D."/>
            <person name="Gorecki P."/>
            <person name="Heitman J."/>
            <person name="Hesse C."/>
            <person name="Hori C."/>
            <person name="Igarashi K."/>
            <person name="Jurgens J.A."/>
            <person name="Kallen N."/>
            <person name="Kersten P."/>
            <person name="Kohler A."/>
            <person name="Kuees U."/>
            <person name="Kumar T.K.A."/>
            <person name="Kuo A."/>
            <person name="LaButti K."/>
            <person name="Larrondo L.F."/>
            <person name="Lindquist E."/>
            <person name="Ling A."/>
            <person name="Lombard V."/>
            <person name="Lucas S."/>
            <person name="Lundell T."/>
            <person name="Martin R."/>
            <person name="McLaughlin D.J."/>
            <person name="Morgenstern I."/>
            <person name="Morin E."/>
            <person name="Murat C."/>
            <person name="Nagy L.G."/>
            <person name="Nolan M."/>
            <person name="Ohm R.A."/>
            <person name="Patyshakuliyeva A."/>
            <person name="Rokas A."/>
            <person name="Ruiz-Duenas F.J."/>
            <person name="Sabat G."/>
            <person name="Salamov A."/>
            <person name="Samejima M."/>
            <person name="Schmutz J."/>
            <person name="Slot J.C."/>
            <person name="St John F."/>
            <person name="Stenlid J."/>
            <person name="Sun H."/>
            <person name="Sun S."/>
            <person name="Syed K."/>
            <person name="Tsang A."/>
            <person name="Wiebenga A."/>
            <person name="Young D."/>
            <person name="Pisabarro A."/>
            <person name="Eastwood D.C."/>
            <person name="Martin F."/>
            <person name="Cullen D."/>
            <person name="Grigoriev I.V."/>
            <person name="Hibbett D.S."/>
        </authorList>
    </citation>
    <scope>NUCLEOTIDE SEQUENCE</scope>
    <source>
        <strain evidence="4">FP-58527</strain>
    </source>
</reference>
<gene>
    <name evidence="3" type="ORF">FOMPIDRAFT_1055828</name>
</gene>
<feature type="transmembrane region" description="Helical" evidence="1">
    <location>
        <begin position="182"/>
        <end position="205"/>
    </location>
</feature>
<dbReference type="Pfam" id="PF20153">
    <property type="entry name" value="DUF6535"/>
    <property type="match status" value="1"/>
</dbReference>
<dbReference type="AlphaFoldDB" id="S8DJ10"/>
<feature type="transmembrane region" description="Helical" evidence="1">
    <location>
        <begin position="241"/>
        <end position="265"/>
    </location>
</feature>